<organism evidence="2 3">
    <name type="scientific">Auxenochlorella protothecoides</name>
    <name type="common">Green microalga</name>
    <name type="synonym">Chlorella protothecoides</name>
    <dbReference type="NCBI Taxonomy" id="3075"/>
    <lineage>
        <taxon>Eukaryota</taxon>
        <taxon>Viridiplantae</taxon>
        <taxon>Chlorophyta</taxon>
        <taxon>core chlorophytes</taxon>
        <taxon>Trebouxiophyceae</taxon>
        <taxon>Chlorellales</taxon>
        <taxon>Chlorellaceae</taxon>
        <taxon>Auxenochlorella</taxon>
    </lineage>
</organism>
<evidence type="ECO:0000313" key="3">
    <source>
        <dbReference type="Proteomes" id="UP000279271"/>
    </source>
</evidence>
<keyword evidence="1" id="KW-0732">Signal</keyword>
<accession>A0A3M7KWN7</accession>
<evidence type="ECO:0000256" key="1">
    <source>
        <dbReference type="SAM" id="SignalP"/>
    </source>
</evidence>
<evidence type="ECO:0000313" key="2">
    <source>
        <dbReference type="EMBL" id="RMZ54767.1"/>
    </source>
</evidence>
<comment type="caution">
    <text evidence="2">The sequence shown here is derived from an EMBL/GenBank/DDBJ whole genome shotgun (WGS) entry which is preliminary data.</text>
</comment>
<feature type="chain" id="PRO_5018182234" evidence="1">
    <location>
        <begin position="19"/>
        <end position="294"/>
    </location>
</feature>
<reference evidence="3" key="1">
    <citation type="journal article" date="2018" name="Algal Res.">
        <title>Characterization of plant carbon substrate utilization by Auxenochlorella protothecoides.</title>
        <authorList>
            <person name="Vogler B.W."/>
            <person name="Starkenburg S.R."/>
            <person name="Sudasinghe N."/>
            <person name="Schambach J.Y."/>
            <person name="Rollin J.A."/>
            <person name="Pattathil S."/>
            <person name="Barry A.N."/>
        </authorList>
    </citation>
    <scope>NUCLEOTIDE SEQUENCE [LARGE SCALE GENOMIC DNA]</scope>
    <source>
        <strain evidence="3">UTEX 25</strain>
    </source>
</reference>
<proteinExistence type="predicted"/>
<feature type="signal peptide" evidence="1">
    <location>
        <begin position="1"/>
        <end position="18"/>
    </location>
</feature>
<gene>
    <name evidence="2" type="ORF">APUTEX25_000284</name>
</gene>
<dbReference type="Proteomes" id="UP000279271">
    <property type="component" value="Unassembled WGS sequence"/>
</dbReference>
<protein>
    <submittedName>
        <fullName evidence="2">Uncharacterized protein</fullName>
    </submittedName>
</protein>
<sequence>MAALAACALLGWWRNLHLSDEAIVGPCRKEFKVLALQRLAVATSLNGSKVHWRHPPRLRSLWLVPLITDARATSMRTRSLHLVSEEDLRVAAPPCALESLRLHLEMVQRESITKMQELSSLPNLSTLEGLPEVCPDLVSLSLQDADVTPPPSLARLPFQHTVAIDDPLLCLFGLADLPHLRSLTLGVLWVGTPSPHPGAACAFAWVAPDDVPETHVGLRLLACVRERRSCWNVLPSCCVVHIEAELWHQLAAMPEAQLSSDEVEGAQEWSSLEWRNDHLKHYYHCLEEAQPLIG</sequence>
<dbReference type="AlphaFoldDB" id="A0A3M7KWN7"/>
<name>A0A3M7KWN7_AUXPR</name>
<dbReference type="EMBL" id="QOKY01000172">
    <property type="protein sequence ID" value="RMZ54767.1"/>
    <property type="molecule type" value="Genomic_DNA"/>
</dbReference>